<dbReference type="InterPro" id="IPR046536">
    <property type="entry name" value="DUF6601"/>
</dbReference>
<dbReference type="Proteomes" id="UP001345691">
    <property type="component" value="Unassembled WGS sequence"/>
</dbReference>
<evidence type="ECO:0008006" key="4">
    <source>
        <dbReference type="Google" id="ProtNLM"/>
    </source>
</evidence>
<protein>
    <recommendedName>
        <fullName evidence="4">Subtilisin-like serine protease</fullName>
    </recommendedName>
</protein>
<dbReference type="Pfam" id="PF20246">
    <property type="entry name" value="DUF6601"/>
    <property type="match status" value="1"/>
</dbReference>
<evidence type="ECO:0000313" key="2">
    <source>
        <dbReference type="EMBL" id="KAK5055509.1"/>
    </source>
</evidence>
<dbReference type="EMBL" id="JAVRRF010000020">
    <property type="protein sequence ID" value="KAK5055509.1"/>
    <property type="molecule type" value="Genomic_DNA"/>
</dbReference>
<evidence type="ECO:0000313" key="3">
    <source>
        <dbReference type="Proteomes" id="UP001345691"/>
    </source>
</evidence>
<proteinExistence type="predicted"/>
<name>A0ABR0J4Z4_9EURO</name>
<organism evidence="2 3">
    <name type="scientific">Exophiala sideris</name>
    <dbReference type="NCBI Taxonomy" id="1016849"/>
    <lineage>
        <taxon>Eukaryota</taxon>
        <taxon>Fungi</taxon>
        <taxon>Dikarya</taxon>
        <taxon>Ascomycota</taxon>
        <taxon>Pezizomycotina</taxon>
        <taxon>Eurotiomycetes</taxon>
        <taxon>Chaetothyriomycetidae</taxon>
        <taxon>Chaetothyriales</taxon>
        <taxon>Herpotrichiellaceae</taxon>
        <taxon>Exophiala</taxon>
    </lineage>
</organism>
<evidence type="ECO:0000256" key="1">
    <source>
        <dbReference type="SAM" id="Phobius"/>
    </source>
</evidence>
<keyword evidence="1" id="KW-0472">Membrane</keyword>
<dbReference type="PANTHER" id="PTHR34414:SF1">
    <property type="entry name" value="SUBTILISIN-LIKE SERINE PROTEASE"/>
    <property type="match status" value="1"/>
</dbReference>
<accession>A0ABR0J4Z4</accession>
<keyword evidence="3" id="KW-1185">Reference proteome</keyword>
<feature type="transmembrane region" description="Helical" evidence="1">
    <location>
        <begin position="222"/>
        <end position="243"/>
    </location>
</feature>
<gene>
    <name evidence="2" type="ORF">LTR69_008342</name>
</gene>
<keyword evidence="1" id="KW-0812">Transmembrane</keyword>
<dbReference type="PANTHER" id="PTHR34414">
    <property type="entry name" value="HET DOMAIN-CONTAINING PROTEIN-RELATED"/>
    <property type="match status" value="1"/>
</dbReference>
<sequence length="304" mass="34964">MVLLSSANIDYHLPFIVRKSDGSIIHPRKEFDAFAQHQLDVSRLDRIAEHLWMVGRVGNVHPLHRQHVLGRQVILTEQADLHLLWIDKTIFIKPLPAWLLDEAIWKQHIRISPRLQACANGFLRTYAYLVAYECDFAIATRLNLIPEGFTWPSWLNLVQDRLLPLCLDRNPLSFAPRYTYGELRLSRINILYRLLPKLKLKHFFRGYYYGSQAYQGFLERNFAWLVAGFAYLALVLTAMQVGLATKQLENNTAFNAASYGFTIFAILVPLFAVAVVAALSLLLMIYHVRATLKHLHETTVAIKP</sequence>
<feature type="transmembrane region" description="Helical" evidence="1">
    <location>
        <begin position="263"/>
        <end position="286"/>
    </location>
</feature>
<keyword evidence="1" id="KW-1133">Transmembrane helix</keyword>
<reference evidence="2 3" key="1">
    <citation type="submission" date="2023-08" db="EMBL/GenBank/DDBJ databases">
        <title>Black Yeasts Isolated from many extreme environments.</title>
        <authorList>
            <person name="Coleine C."/>
            <person name="Stajich J.E."/>
            <person name="Selbmann L."/>
        </authorList>
    </citation>
    <scope>NUCLEOTIDE SEQUENCE [LARGE SCALE GENOMIC DNA]</scope>
    <source>
        <strain evidence="2 3">CCFEE 6328</strain>
    </source>
</reference>
<comment type="caution">
    <text evidence="2">The sequence shown here is derived from an EMBL/GenBank/DDBJ whole genome shotgun (WGS) entry which is preliminary data.</text>
</comment>